<keyword evidence="2" id="KW-1185">Reference proteome</keyword>
<accession>A0A1I7TSI5</accession>
<dbReference type="InterPro" id="IPR001810">
    <property type="entry name" value="F-box_dom"/>
</dbReference>
<dbReference type="SUPFAM" id="SSF81383">
    <property type="entry name" value="F-box domain"/>
    <property type="match status" value="1"/>
</dbReference>
<evidence type="ECO:0000313" key="2">
    <source>
        <dbReference type="Proteomes" id="UP000095282"/>
    </source>
</evidence>
<dbReference type="WBParaSite" id="Csp11.Scaffold629.g11329.t1">
    <property type="protein sequence ID" value="Csp11.Scaffold629.g11329.t1"/>
    <property type="gene ID" value="Csp11.Scaffold629.g11329"/>
</dbReference>
<name>A0A1I7TSI5_9PELO</name>
<dbReference type="Pfam" id="PF00646">
    <property type="entry name" value="F-box"/>
    <property type="match status" value="1"/>
</dbReference>
<protein>
    <submittedName>
        <fullName evidence="3">F-box domain-containing protein</fullName>
    </submittedName>
</protein>
<sequence length="287" mass="33118">MNSVSEKELEDLNISNTISSPKTLPNLCDLPLNVVQMIVKNLDLPRRVKVSRVCKTLREIVNGLKPPRCNEIKITVGSEGCEMIVEGYSIKYEKPEEENEEGNAENIFGKMLDDLLIFVHNLQLPTFSIKLTDNLFNKTFLAVFEKCVPQKLKVYTLVVKVFSFWDIYVGPACVDREANRVVEYHYMEKSADDIVKVKVSRNECTGEVGDRWKTCTNTVFFKYFREDQENIYVDEPELLPPKNKSRDRRVAELCTSHPSLLKFIQLHESVTNLGRIFPQFNQKSDNQ</sequence>
<dbReference type="InterPro" id="IPR036047">
    <property type="entry name" value="F-box-like_dom_sf"/>
</dbReference>
<evidence type="ECO:0000259" key="1">
    <source>
        <dbReference type="PROSITE" id="PS50181"/>
    </source>
</evidence>
<dbReference type="Proteomes" id="UP000095282">
    <property type="component" value="Unplaced"/>
</dbReference>
<dbReference type="AlphaFoldDB" id="A0A1I7TSI5"/>
<reference evidence="3" key="1">
    <citation type="submission" date="2016-11" db="UniProtKB">
        <authorList>
            <consortium name="WormBaseParasite"/>
        </authorList>
    </citation>
    <scope>IDENTIFICATION</scope>
</reference>
<feature type="domain" description="F-box" evidence="1">
    <location>
        <begin position="24"/>
        <end position="62"/>
    </location>
</feature>
<proteinExistence type="predicted"/>
<dbReference type="PROSITE" id="PS50181">
    <property type="entry name" value="FBOX"/>
    <property type="match status" value="1"/>
</dbReference>
<dbReference type="SMART" id="SM00256">
    <property type="entry name" value="FBOX"/>
    <property type="match status" value="1"/>
</dbReference>
<organism evidence="2 3">
    <name type="scientific">Caenorhabditis tropicalis</name>
    <dbReference type="NCBI Taxonomy" id="1561998"/>
    <lineage>
        <taxon>Eukaryota</taxon>
        <taxon>Metazoa</taxon>
        <taxon>Ecdysozoa</taxon>
        <taxon>Nematoda</taxon>
        <taxon>Chromadorea</taxon>
        <taxon>Rhabditida</taxon>
        <taxon>Rhabditina</taxon>
        <taxon>Rhabditomorpha</taxon>
        <taxon>Rhabditoidea</taxon>
        <taxon>Rhabditidae</taxon>
        <taxon>Peloderinae</taxon>
        <taxon>Caenorhabditis</taxon>
    </lineage>
</organism>
<evidence type="ECO:0000313" key="3">
    <source>
        <dbReference type="WBParaSite" id="Csp11.Scaffold629.g11329.t1"/>
    </source>
</evidence>
<dbReference type="eggNOG" id="ENOG502TKE9">
    <property type="taxonomic scope" value="Eukaryota"/>
</dbReference>